<evidence type="ECO:0000256" key="1">
    <source>
        <dbReference type="SAM" id="MobiDB-lite"/>
    </source>
</evidence>
<feature type="region of interest" description="Disordered" evidence="1">
    <location>
        <begin position="90"/>
        <end position="129"/>
    </location>
</feature>
<dbReference type="Proteomes" id="UP000321323">
    <property type="component" value="Chromosome"/>
</dbReference>
<proteinExistence type="predicted"/>
<evidence type="ECO:0000313" key="2">
    <source>
        <dbReference type="EMBL" id="WUR15621.1"/>
    </source>
</evidence>
<name>A0ABZ1USG3_9BURK</name>
<protein>
    <recommendedName>
        <fullName evidence="4">Helix-turn-helix transcriptional regulator</fullName>
    </recommendedName>
</protein>
<dbReference type="EMBL" id="CP136508">
    <property type="protein sequence ID" value="WUR15621.1"/>
    <property type="molecule type" value="Genomic_DNA"/>
</dbReference>
<feature type="compositionally biased region" description="Polar residues" evidence="1">
    <location>
        <begin position="108"/>
        <end position="129"/>
    </location>
</feature>
<evidence type="ECO:0000313" key="3">
    <source>
        <dbReference type="Proteomes" id="UP000321323"/>
    </source>
</evidence>
<keyword evidence="3" id="KW-1185">Reference proteome</keyword>
<evidence type="ECO:0008006" key="4">
    <source>
        <dbReference type="Google" id="ProtNLM"/>
    </source>
</evidence>
<organism evidence="2 3">
    <name type="scientific">[Empedobacter] haloabium</name>
    <dbReference type="NCBI Taxonomy" id="592317"/>
    <lineage>
        <taxon>Bacteria</taxon>
        <taxon>Pseudomonadati</taxon>
        <taxon>Pseudomonadota</taxon>
        <taxon>Betaproteobacteria</taxon>
        <taxon>Burkholderiales</taxon>
        <taxon>Oxalobacteraceae</taxon>
        <taxon>Telluria group</taxon>
        <taxon>Telluria group incertae sedis</taxon>
    </lineage>
</organism>
<sequence length="129" mass="14236">MKTEGEEAMDYEANDELPQGEQVGEYSPGRLLDTLAAKLNARNDAALARAIEVAPAIVSKIRHGRLPVGASILLRMHEASGIGIRELRDLMGDRRGRHRMSPTEFRPRQNQPSPQAHQARQSEGQSNEG</sequence>
<accession>A0ABZ1USG3</accession>
<dbReference type="SUPFAM" id="SSF47413">
    <property type="entry name" value="lambda repressor-like DNA-binding domains"/>
    <property type="match status" value="1"/>
</dbReference>
<gene>
    <name evidence="2" type="ORF">E7V67_011115</name>
</gene>
<dbReference type="InterPro" id="IPR010982">
    <property type="entry name" value="Lambda_DNA-bd_dom_sf"/>
</dbReference>
<reference evidence="2 3" key="1">
    <citation type="journal article" date="2019" name="Int. J. Syst. Evol. Microbiol.">
        <title>The Draft Whole-Genome Sequence of the Antibiotic Producer Empedobacter haloabium ATCC 31962 Provides Indications for Its Taxonomic Reclassification.</title>
        <authorList>
            <person name="Miess H."/>
            <person name="Arlt P."/>
            <person name="Apel A.K."/>
            <person name="Weber T."/>
            <person name="Nieselt K."/>
            <person name="Hanssen F."/>
            <person name="Czemmel S."/>
            <person name="Nahnsen S."/>
            <person name="Gross H."/>
        </authorList>
    </citation>
    <scope>NUCLEOTIDE SEQUENCE [LARGE SCALE GENOMIC DNA]</scope>
    <source>
        <strain evidence="2 3">ATCC 31962</strain>
    </source>
</reference>